<reference evidence="2" key="1">
    <citation type="submission" date="2014-09" db="EMBL/GenBank/DDBJ databases">
        <authorList>
            <person name="Magalhaes I.L.F."/>
            <person name="Oliveira U."/>
            <person name="Santos F.R."/>
            <person name="Vidigal T.H.D.A."/>
            <person name="Brescovit A.D."/>
            <person name="Santos A.J."/>
        </authorList>
    </citation>
    <scope>NUCLEOTIDE SEQUENCE</scope>
    <source>
        <tissue evidence="2">Shoot tissue taken approximately 20 cm above the soil surface</tissue>
    </source>
</reference>
<dbReference type="AlphaFoldDB" id="A0A0A9BFN2"/>
<accession>A0A0A9BFN2</accession>
<evidence type="ECO:0000313" key="2">
    <source>
        <dbReference type="EMBL" id="JAD62799.1"/>
    </source>
</evidence>
<reference evidence="2" key="2">
    <citation type="journal article" date="2015" name="Data Brief">
        <title>Shoot transcriptome of the giant reed, Arundo donax.</title>
        <authorList>
            <person name="Barrero R.A."/>
            <person name="Guerrero F.D."/>
            <person name="Moolhuijzen P."/>
            <person name="Goolsby J.A."/>
            <person name="Tidwell J."/>
            <person name="Bellgard S.E."/>
            <person name="Bellgard M.I."/>
        </authorList>
    </citation>
    <scope>NUCLEOTIDE SEQUENCE</scope>
    <source>
        <tissue evidence="2">Shoot tissue taken approximately 20 cm above the soil surface</tissue>
    </source>
</reference>
<proteinExistence type="predicted"/>
<dbReference type="EMBL" id="GBRH01235096">
    <property type="protein sequence ID" value="JAD62799.1"/>
    <property type="molecule type" value="Transcribed_RNA"/>
</dbReference>
<keyword evidence="1" id="KW-1133">Transmembrane helix</keyword>
<organism evidence="2">
    <name type="scientific">Arundo donax</name>
    <name type="common">Giant reed</name>
    <name type="synonym">Donax arundinaceus</name>
    <dbReference type="NCBI Taxonomy" id="35708"/>
    <lineage>
        <taxon>Eukaryota</taxon>
        <taxon>Viridiplantae</taxon>
        <taxon>Streptophyta</taxon>
        <taxon>Embryophyta</taxon>
        <taxon>Tracheophyta</taxon>
        <taxon>Spermatophyta</taxon>
        <taxon>Magnoliopsida</taxon>
        <taxon>Liliopsida</taxon>
        <taxon>Poales</taxon>
        <taxon>Poaceae</taxon>
        <taxon>PACMAD clade</taxon>
        <taxon>Arundinoideae</taxon>
        <taxon>Arundineae</taxon>
        <taxon>Arundo</taxon>
    </lineage>
</organism>
<protein>
    <submittedName>
        <fullName evidence="2">Uncharacterized protein</fullName>
    </submittedName>
</protein>
<sequence>MAGVTGVVFTIHLTTKWQIFCMLFSFILTHIISLWDTSSK</sequence>
<keyword evidence="1" id="KW-0812">Transmembrane</keyword>
<feature type="transmembrane region" description="Helical" evidence="1">
    <location>
        <begin position="17"/>
        <end position="35"/>
    </location>
</feature>
<name>A0A0A9BFN2_ARUDO</name>
<keyword evidence="1" id="KW-0472">Membrane</keyword>
<evidence type="ECO:0000256" key="1">
    <source>
        <dbReference type="SAM" id="Phobius"/>
    </source>
</evidence>